<evidence type="ECO:0000256" key="4">
    <source>
        <dbReference type="ARBA" id="ARBA00023139"/>
    </source>
</evidence>
<evidence type="ECO:0000313" key="8">
    <source>
        <dbReference type="EMBL" id="KMW20333.1"/>
    </source>
</evidence>
<accession>A0A0J9C5H5</accession>
<gene>
    <name evidence="8" type="ORF">HMPREF9470_02348</name>
</gene>
<feature type="signal peptide" evidence="7">
    <location>
        <begin position="1"/>
        <end position="17"/>
    </location>
</feature>
<protein>
    <recommendedName>
        <fullName evidence="10">Extracellular solute-binding protein</fullName>
    </recommendedName>
</protein>
<feature type="chain" id="PRO_5005315926" description="Extracellular solute-binding protein" evidence="7">
    <location>
        <begin position="18"/>
        <end position="464"/>
    </location>
</feature>
<dbReference type="PANTHER" id="PTHR43649">
    <property type="entry name" value="ARABINOSE-BINDING PROTEIN-RELATED"/>
    <property type="match status" value="1"/>
</dbReference>
<keyword evidence="5" id="KW-0449">Lipoprotein</keyword>
<dbReference type="SUPFAM" id="SSF53850">
    <property type="entry name" value="Periplasmic binding protein-like II"/>
    <property type="match status" value="1"/>
</dbReference>
<dbReference type="InterPro" id="IPR006059">
    <property type="entry name" value="SBP"/>
</dbReference>
<dbReference type="OrthoDB" id="355435at2"/>
<sequence>MKKRWGILLGITGMAMAALLTGCKGTGEAKAPGGAGGETSVETSAAGLSGDKTGDAAAGAAGEGQITFTFAEHVANIEQQAPQVYGVVQEYMKLHPNVTIELTGASADDLTRNIQMAAQSNTLPDLFWIRQPVAVEMAKAGYLADLSEDILNDRELTDTFLPHVLDSLKIDGKLYGIPCELQSNGFWVNKAILDQYGLEMPVTYEDFISCCTVLKENGIIPVAQGGKDVFTAWAWENAHCRYGFYDHIDGIIAGTDKWSNPDYLKFYQKLSDMRDAGVFSENAKNTDYALSVEQFLSGQAAMLNSGVWDTKKFDQSDLAKDIYYWWGPTFEDGVGEQEVSMKAPAHPYVVSARLKEEEPEKYAAVIDFLKFYYGKQGTEIIAKDNQSIPVTRYEGEIDAETYPVFARVITMMNDDWESPAVCPDMYISGQIINQYRESICGVINGIYTPREAVDYLDGIQATIQ</sequence>
<dbReference type="PANTHER" id="PTHR43649:SF33">
    <property type="entry name" value="POLYGALACTURONAN_RHAMNOGALACTURONAN-BINDING PROTEIN YTCQ"/>
    <property type="match status" value="1"/>
</dbReference>
<keyword evidence="1" id="KW-1003">Cell membrane</keyword>
<keyword evidence="4" id="KW-0564">Palmitate</keyword>
<dbReference type="AlphaFoldDB" id="A0A0J9C5H5"/>
<dbReference type="PROSITE" id="PS51257">
    <property type="entry name" value="PROKAR_LIPOPROTEIN"/>
    <property type="match status" value="1"/>
</dbReference>
<dbReference type="PATRIC" id="fig|742734.4.peg.2525"/>
<keyword evidence="2 7" id="KW-0732">Signal</keyword>
<dbReference type="Pfam" id="PF01547">
    <property type="entry name" value="SBP_bac_1"/>
    <property type="match status" value="1"/>
</dbReference>
<proteinExistence type="predicted"/>
<keyword evidence="3" id="KW-0472">Membrane</keyword>
<dbReference type="InterPro" id="IPR050490">
    <property type="entry name" value="Bact_solute-bd_prot1"/>
</dbReference>
<evidence type="ECO:0000256" key="6">
    <source>
        <dbReference type="SAM" id="MobiDB-lite"/>
    </source>
</evidence>
<evidence type="ECO:0008006" key="10">
    <source>
        <dbReference type="Google" id="ProtNLM"/>
    </source>
</evidence>
<evidence type="ECO:0000256" key="2">
    <source>
        <dbReference type="ARBA" id="ARBA00022729"/>
    </source>
</evidence>
<evidence type="ECO:0000256" key="5">
    <source>
        <dbReference type="ARBA" id="ARBA00023288"/>
    </source>
</evidence>
<feature type="region of interest" description="Disordered" evidence="6">
    <location>
        <begin position="28"/>
        <end position="49"/>
    </location>
</feature>
<dbReference type="Proteomes" id="UP000037392">
    <property type="component" value="Unassembled WGS sequence"/>
</dbReference>
<evidence type="ECO:0000256" key="1">
    <source>
        <dbReference type="ARBA" id="ARBA00022475"/>
    </source>
</evidence>
<evidence type="ECO:0000256" key="7">
    <source>
        <dbReference type="SAM" id="SignalP"/>
    </source>
</evidence>
<dbReference type="GeneID" id="93161709"/>
<dbReference type="EMBL" id="ADLK01000019">
    <property type="protein sequence ID" value="KMW20333.1"/>
    <property type="molecule type" value="Genomic_DNA"/>
</dbReference>
<dbReference type="Gene3D" id="3.40.190.10">
    <property type="entry name" value="Periplasmic binding protein-like II"/>
    <property type="match status" value="2"/>
</dbReference>
<evidence type="ECO:0000313" key="9">
    <source>
        <dbReference type="Proteomes" id="UP000037392"/>
    </source>
</evidence>
<dbReference type="RefSeq" id="WP_048929880.1">
    <property type="nucleotide sequence ID" value="NZ_KQ235877.1"/>
</dbReference>
<evidence type="ECO:0000256" key="3">
    <source>
        <dbReference type="ARBA" id="ARBA00023136"/>
    </source>
</evidence>
<organism evidence="8 9">
    <name type="scientific">[Clostridium] citroniae WAL-19142</name>
    <dbReference type="NCBI Taxonomy" id="742734"/>
    <lineage>
        <taxon>Bacteria</taxon>
        <taxon>Bacillati</taxon>
        <taxon>Bacillota</taxon>
        <taxon>Clostridia</taxon>
        <taxon>Lachnospirales</taxon>
        <taxon>Lachnospiraceae</taxon>
        <taxon>Enterocloster</taxon>
    </lineage>
</organism>
<reference evidence="8 9" key="1">
    <citation type="submission" date="2011-04" db="EMBL/GenBank/DDBJ databases">
        <title>The Genome Sequence of Clostridium citroniae WAL-19142.</title>
        <authorList>
            <consortium name="The Broad Institute Genome Sequencing Platform"/>
            <person name="Earl A."/>
            <person name="Ward D."/>
            <person name="Feldgarden M."/>
            <person name="Gevers D."/>
            <person name="Warren Y.A."/>
            <person name="Tyrrell K.L."/>
            <person name="Citron D.M."/>
            <person name="Goldstein E.J."/>
            <person name="Daigneault M."/>
            <person name="Allen-Vercoe E."/>
            <person name="Young S.K."/>
            <person name="Zeng Q."/>
            <person name="Gargeya S."/>
            <person name="Fitzgerald M."/>
            <person name="Haas B."/>
            <person name="Abouelleil A."/>
            <person name="Alvarado L."/>
            <person name="Arachchi H.M."/>
            <person name="Berlin A."/>
            <person name="Brown A."/>
            <person name="Chapman S.B."/>
            <person name="Chen Z."/>
            <person name="Dunbar C."/>
            <person name="Freedman E."/>
            <person name="Gearin G."/>
            <person name="Gellesch M."/>
            <person name="Goldberg J."/>
            <person name="Griggs A."/>
            <person name="Gujja S."/>
            <person name="Heilman E.R."/>
            <person name="Heiman D."/>
            <person name="Howarth C."/>
            <person name="Larson L."/>
            <person name="Lui A."/>
            <person name="MacDonald P.J."/>
            <person name="Mehta T."/>
            <person name="Montmayeur A."/>
            <person name="Murphy C."/>
            <person name="Neiman D."/>
            <person name="Pearson M."/>
            <person name="Priest M."/>
            <person name="Roberts A."/>
            <person name="Saif S."/>
            <person name="Shea T."/>
            <person name="Shenoy N."/>
            <person name="Sisk P."/>
            <person name="Stolte C."/>
            <person name="Sykes S."/>
            <person name="White J."/>
            <person name="Yandava C."/>
            <person name="Wortman J."/>
            <person name="Nusbaum C."/>
            <person name="Birren B."/>
        </authorList>
    </citation>
    <scope>NUCLEOTIDE SEQUENCE [LARGE SCALE GENOMIC DNA]</scope>
    <source>
        <strain evidence="8 9">WAL-19142</strain>
    </source>
</reference>
<comment type="caution">
    <text evidence="8">The sequence shown here is derived from an EMBL/GenBank/DDBJ whole genome shotgun (WGS) entry which is preliminary data.</text>
</comment>
<name>A0A0J9C5H5_9FIRM</name>